<name>A0ACD3R3N7_LARCR</name>
<proteinExistence type="predicted"/>
<sequence length="84" mass="9054">MDCLDAGVSGVQDIARLALQHRGGSELRGAAGKGPRLHSVHRGLPGSASEVGRSRQIPGEHGQTVLIYLRSFLKQQQQQQQQLS</sequence>
<evidence type="ECO:0000313" key="2">
    <source>
        <dbReference type="Proteomes" id="UP000793456"/>
    </source>
</evidence>
<accession>A0ACD3R3N7</accession>
<organism evidence="1 2">
    <name type="scientific">Larimichthys crocea</name>
    <name type="common">Large yellow croaker</name>
    <name type="synonym">Pseudosciaena crocea</name>
    <dbReference type="NCBI Taxonomy" id="215358"/>
    <lineage>
        <taxon>Eukaryota</taxon>
        <taxon>Metazoa</taxon>
        <taxon>Chordata</taxon>
        <taxon>Craniata</taxon>
        <taxon>Vertebrata</taxon>
        <taxon>Euteleostomi</taxon>
        <taxon>Actinopterygii</taxon>
        <taxon>Neopterygii</taxon>
        <taxon>Teleostei</taxon>
        <taxon>Neoteleostei</taxon>
        <taxon>Acanthomorphata</taxon>
        <taxon>Eupercaria</taxon>
        <taxon>Sciaenidae</taxon>
        <taxon>Larimichthys</taxon>
    </lineage>
</organism>
<gene>
    <name evidence="1" type="ORF">E3U43_022485</name>
</gene>
<evidence type="ECO:0000313" key="1">
    <source>
        <dbReference type="EMBL" id="TMS14005.1"/>
    </source>
</evidence>
<dbReference type="Proteomes" id="UP000793456">
    <property type="component" value="Chromosome X"/>
</dbReference>
<comment type="caution">
    <text evidence="1">The sequence shown here is derived from an EMBL/GenBank/DDBJ whole genome shotgun (WGS) entry which is preliminary data.</text>
</comment>
<protein>
    <submittedName>
        <fullName evidence="1">Uncharacterized protein</fullName>
    </submittedName>
</protein>
<dbReference type="EMBL" id="CM011683">
    <property type="protein sequence ID" value="TMS14005.1"/>
    <property type="molecule type" value="Genomic_DNA"/>
</dbReference>
<reference evidence="1" key="1">
    <citation type="submission" date="2018-11" db="EMBL/GenBank/DDBJ databases">
        <title>The sequence and de novo assembly of Larimichthys crocea genome using PacBio and Hi-C technologies.</title>
        <authorList>
            <person name="Xu P."/>
            <person name="Chen B."/>
            <person name="Zhou Z."/>
            <person name="Ke Q."/>
            <person name="Wu Y."/>
            <person name="Bai H."/>
            <person name="Pu F."/>
        </authorList>
    </citation>
    <scope>NUCLEOTIDE SEQUENCE</scope>
    <source>
        <tissue evidence="1">Muscle</tissue>
    </source>
</reference>
<keyword evidence="2" id="KW-1185">Reference proteome</keyword>